<name>A0A1K1QDW8_9BACT</name>
<proteinExistence type="predicted"/>
<evidence type="ECO:0000256" key="1">
    <source>
        <dbReference type="SAM" id="SignalP"/>
    </source>
</evidence>
<keyword evidence="1" id="KW-0732">Signal</keyword>
<dbReference type="SUPFAM" id="SSF63829">
    <property type="entry name" value="Calcium-dependent phosphotriesterase"/>
    <property type="match status" value="1"/>
</dbReference>
<evidence type="ECO:0000313" key="5">
    <source>
        <dbReference type="Proteomes" id="UP001326715"/>
    </source>
</evidence>
<dbReference type="RefSeq" id="WP_072360840.1">
    <property type="nucleotide sequence ID" value="NZ_CP139972.1"/>
</dbReference>
<dbReference type="AlphaFoldDB" id="A0A1K1QDW8"/>
<dbReference type="Gene3D" id="2.120.10.30">
    <property type="entry name" value="TolB, C-terminal domain"/>
    <property type="match status" value="1"/>
</dbReference>
<reference evidence="3 5" key="2">
    <citation type="submission" date="2023-11" db="EMBL/GenBank/DDBJ databases">
        <title>MicrobeMod: A computational toolkit for identifying prokaryotic methylation and restriction-modification with nanopore sequencing.</title>
        <authorList>
            <person name="Crits-Christoph A."/>
            <person name="Kang S.C."/>
            <person name="Lee H."/>
            <person name="Ostrov N."/>
        </authorList>
    </citation>
    <scope>NUCLEOTIDE SEQUENCE [LARGE SCALE GENOMIC DNA]</scope>
    <source>
        <strain evidence="3 5">ATCC 23090</strain>
    </source>
</reference>
<sequence length="271" mass="29622">MKTSFIAIALILTHVSLFAQHSLEKLWQTDTLLTTPESALLAADGKFLYVSNIGGKEANTGFISKVDLDGKIITREWVKGLNANKGMGLYKGMLYAAELTDVAVIDVKTGSIVRRIPIEGAKMLNDITVDAKGIVYVSDSRANKIHRIENGVPSVYLEDMDNANGVLAVGTSLYALTNGKLQKIDAQKNKSIIAEGMESGTDGIVQVKENEFVVSCWQGIIYYVKADGSKEVLLDTRGQKSNTADIWYNAATKTLYVPTFFKNTIVAYKLN</sequence>
<organism evidence="2 4">
    <name type="scientific">Chitinophaga sancti</name>
    <dbReference type="NCBI Taxonomy" id="1004"/>
    <lineage>
        <taxon>Bacteria</taxon>
        <taxon>Pseudomonadati</taxon>
        <taxon>Bacteroidota</taxon>
        <taxon>Chitinophagia</taxon>
        <taxon>Chitinophagales</taxon>
        <taxon>Chitinophagaceae</taxon>
        <taxon>Chitinophaga</taxon>
    </lineage>
</organism>
<dbReference type="EMBL" id="FPIZ01000007">
    <property type="protein sequence ID" value="SFW57900.1"/>
    <property type="molecule type" value="Genomic_DNA"/>
</dbReference>
<keyword evidence="5" id="KW-1185">Reference proteome</keyword>
<gene>
    <name evidence="2" type="ORF">SAMN05661012_02724</name>
    <name evidence="3" type="ORF">SR876_16095</name>
</gene>
<dbReference type="InterPro" id="IPR011042">
    <property type="entry name" value="6-blade_b-propeller_TolB-like"/>
</dbReference>
<reference evidence="2 4" key="1">
    <citation type="submission" date="2016-11" db="EMBL/GenBank/DDBJ databases">
        <authorList>
            <person name="Jaros S."/>
            <person name="Januszkiewicz K."/>
            <person name="Wedrychowicz H."/>
        </authorList>
    </citation>
    <scope>NUCLEOTIDE SEQUENCE [LARGE SCALE GENOMIC DNA]</scope>
    <source>
        <strain evidence="2 4">DSM 784</strain>
    </source>
</reference>
<accession>A0A1K1QDW8</accession>
<dbReference type="OrthoDB" id="7675395at2"/>
<dbReference type="EMBL" id="CP140154">
    <property type="protein sequence ID" value="WQG93043.1"/>
    <property type="molecule type" value="Genomic_DNA"/>
</dbReference>
<dbReference type="Proteomes" id="UP000183788">
    <property type="component" value="Unassembled WGS sequence"/>
</dbReference>
<dbReference type="STRING" id="1004.SAMN05661012_02724"/>
<evidence type="ECO:0000313" key="2">
    <source>
        <dbReference type="EMBL" id="SFW57900.1"/>
    </source>
</evidence>
<evidence type="ECO:0000313" key="3">
    <source>
        <dbReference type="EMBL" id="WQG93043.1"/>
    </source>
</evidence>
<feature type="chain" id="PRO_5009667051" evidence="1">
    <location>
        <begin position="20"/>
        <end position="271"/>
    </location>
</feature>
<feature type="signal peptide" evidence="1">
    <location>
        <begin position="1"/>
        <end position="19"/>
    </location>
</feature>
<evidence type="ECO:0000313" key="4">
    <source>
        <dbReference type="Proteomes" id="UP000183788"/>
    </source>
</evidence>
<dbReference type="Proteomes" id="UP001326715">
    <property type="component" value="Chromosome"/>
</dbReference>
<protein>
    <submittedName>
        <fullName evidence="3">ATP/GTP-binding protein</fullName>
    </submittedName>
</protein>